<feature type="compositionally biased region" description="Acidic residues" evidence="1">
    <location>
        <begin position="1443"/>
        <end position="1459"/>
    </location>
</feature>
<protein>
    <submittedName>
        <fullName evidence="2">Uncharacterized protein</fullName>
    </submittedName>
</protein>
<feature type="compositionally biased region" description="Low complexity" evidence="1">
    <location>
        <begin position="1073"/>
        <end position="1085"/>
    </location>
</feature>
<feature type="region of interest" description="Disordered" evidence="1">
    <location>
        <begin position="736"/>
        <end position="857"/>
    </location>
</feature>
<gene>
    <name evidence="2" type="ORF">KI688_000104</name>
</gene>
<feature type="compositionally biased region" description="Basic residues" evidence="1">
    <location>
        <begin position="1464"/>
        <end position="1478"/>
    </location>
</feature>
<proteinExistence type="predicted"/>
<feature type="compositionally biased region" description="Polar residues" evidence="1">
    <location>
        <begin position="258"/>
        <end position="282"/>
    </location>
</feature>
<feature type="region of interest" description="Disordered" evidence="1">
    <location>
        <begin position="1038"/>
        <end position="1089"/>
    </location>
</feature>
<feature type="compositionally biased region" description="Polar residues" evidence="1">
    <location>
        <begin position="198"/>
        <end position="207"/>
    </location>
</feature>
<evidence type="ECO:0000256" key="1">
    <source>
        <dbReference type="SAM" id="MobiDB-lite"/>
    </source>
</evidence>
<dbReference type="Proteomes" id="UP000707451">
    <property type="component" value="Unassembled WGS sequence"/>
</dbReference>
<dbReference type="OrthoDB" id="2433047at2759"/>
<feature type="region of interest" description="Disordered" evidence="1">
    <location>
        <begin position="1"/>
        <end position="60"/>
    </location>
</feature>
<feature type="compositionally biased region" description="Basic and acidic residues" evidence="1">
    <location>
        <begin position="758"/>
        <end position="775"/>
    </location>
</feature>
<feature type="region of interest" description="Disordered" evidence="1">
    <location>
        <begin position="1443"/>
        <end position="1496"/>
    </location>
</feature>
<feature type="compositionally biased region" description="Low complexity" evidence="1">
    <location>
        <begin position="975"/>
        <end position="994"/>
    </location>
</feature>
<reference evidence="2" key="1">
    <citation type="submission" date="2021-06" db="EMBL/GenBank/DDBJ databases">
        <title>Genome Sequence of Mortierella hyaline Strain SCG-10, a Cold-Adapted, Nitrate-Reducing Fungus Isolated from Soil in Minnesota, USA.</title>
        <authorList>
            <person name="Aldossari N."/>
        </authorList>
    </citation>
    <scope>NUCLEOTIDE SEQUENCE</scope>
    <source>
        <strain evidence="2">SCG-10</strain>
    </source>
</reference>
<feature type="compositionally biased region" description="Basic and acidic residues" evidence="1">
    <location>
        <begin position="44"/>
        <end position="53"/>
    </location>
</feature>
<feature type="compositionally biased region" description="Pro residues" evidence="1">
    <location>
        <begin position="930"/>
        <end position="939"/>
    </location>
</feature>
<feature type="compositionally biased region" description="Low complexity" evidence="1">
    <location>
        <begin position="1183"/>
        <end position="1196"/>
    </location>
</feature>
<feature type="compositionally biased region" description="Low complexity" evidence="1">
    <location>
        <begin position="208"/>
        <end position="220"/>
    </location>
</feature>
<feature type="compositionally biased region" description="Polar residues" evidence="1">
    <location>
        <begin position="911"/>
        <end position="920"/>
    </location>
</feature>
<feature type="region of interest" description="Disordered" evidence="1">
    <location>
        <begin position="255"/>
        <end position="282"/>
    </location>
</feature>
<organism evidence="2 3">
    <name type="scientific">Linnemannia hyalina</name>
    <dbReference type="NCBI Taxonomy" id="64524"/>
    <lineage>
        <taxon>Eukaryota</taxon>
        <taxon>Fungi</taxon>
        <taxon>Fungi incertae sedis</taxon>
        <taxon>Mucoromycota</taxon>
        <taxon>Mortierellomycotina</taxon>
        <taxon>Mortierellomycetes</taxon>
        <taxon>Mortierellales</taxon>
        <taxon>Mortierellaceae</taxon>
        <taxon>Linnemannia</taxon>
    </lineage>
</organism>
<feature type="region of interest" description="Disordered" evidence="1">
    <location>
        <begin position="1157"/>
        <end position="1227"/>
    </location>
</feature>
<feature type="region of interest" description="Disordered" evidence="1">
    <location>
        <begin position="297"/>
        <end position="324"/>
    </location>
</feature>
<feature type="compositionally biased region" description="Low complexity" evidence="1">
    <location>
        <begin position="1212"/>
        <end position="1224"/>
    </location>
</feature>
<feature type="compositionally biased region" description="Low complexity" evidence="1">
    <location>
        <begin position="940"/>
        <end position="960"/>
    </location>
</feature>
<name>A0A9P7Y2V5_9FUNG</name>
<feature type="compositionally biased region" description="Polar residues" evidence="1">
    <location>
        <begin position="780"/>
        <end position="789"/>
    </location>
</feature>
<evidence type="ECO:0000313" key="3">
    <source>
        <dbReference type="Proteomes" id="UP000707451"/>
    </source>
</evidence>
<feature type="compositionally biased region" description="Low complexity" evidence="1">
    <location>
        <begin position="638"/>
        <end position="653"/>
    </location>
</feature>
<evidence type="ECO:0000313" key="2">
    <source>
        <dbReference type="EMBL" id="KAG9072334.1"/>
    </source>
</evidence>
<comment type="caution">
    <text evidence="2">The sequence shown here is derived from an EMBL/GenBank/DDBJ whole genome shotgun (WGS) entry which is preliminary data.</text>
</comment>
<feature type="compositionally biased region" description="Basic and acidic residues" evidence="1">
    <location>
        <begin position="1"/>
        <end position="19"/>
    </location>
</feature>
<dbReference type="EMBL" id="JAHRHY010000001">
    <property type="protein sequence ID" value="KAG9072334.1"/>
    <property type="molecule type" value="Genomic_DNA"/>
</dbReference>
<feature type="compositionally biased region" description="Low complexity" evidence="1">
    <location>
        <begin position="818"/>
        <end position="827"/>
    </location>
</feature>
<feature type="compositionally biased region" description="Pro residues" evidence="1">
    <location>
        <begin position="450"/>
        <end position="463"/>
    </location>
</feature>
<feature type="region of interest" description="Disordered" evidence="1">
    <location>
        <begin position="907"/>
        <end position="994"/>
    </location>
</feature>
<feature type="region of interest" description="Disordered" evidence="1">
    <location>
        <begin position="637"/>
        <end position="659"/>
    </location>
</feature>
<accession>A0A9P7Y2V5</accession>
<feature type="region of interest" description="Disordered" evidence="1">
    <location>
        <begin position="183"/>
        <end position="234"/>
    </location>
</feature>
<feature type="compositionally biased region" description="Low complexity" evidence="1">
    <location>
        <begin position="801"/>
        <end position="810"/>
    </location>
</feature>
<sequence length="1570" mass="170712">MAKEKKSRQQPEPAKDATHNPDSYAIPVDTTASYFPASDAASHYSKETTTSDHRKSKSWTKSLKKATNSILYMAMPPTSVDHVPMIVAQTPMSPDRLIPTVHSPILQSTASSIMTIAPTSSSTTSVPISTSTTAAPFRPISETAASSTASVTTTSIASSLSSSQRRHHHDTNVGLWDATATTGALPGQPESSGIAAPYTNNHHPTQYTSSSTTSSTSTLTRMAGKGKERAEPLHSGAFYDGIEAEAYATSLDYDNSERTSLVSPPSSPPNQTNHSGSRTNGHHSLTTFVIEAATAVQPEHEDSQEALPSPPPSPINVLQKQEKVKPVSRREFQKEYGYQPEVLEVQDVIQARSISHSTTSISASTEPQKAEIVTVETREFNQELLPAIPNNISRFSFAVDPESESSHSTTAFSTSEIDTTSKVAAEVPTVPVVETRQDIVFVSYEEEPEPLPPVRTAPLPPIPQQSQPQAPPQRLQMSVSAPVPQAYSTTTNARDAARKELTIDVSAPLPPSISSSSINAAANTTRRQKSKSMVVDAAGFPMVSPRALALTRSLSNRNNAKPQPVKKAPWLWHQDGVHQQRLESHQILTKEQVFEQYRLDLETEGPNGFFLFKLVKKFRRQDPSLEAISSTLLDAEITSSPVSNSPSSPTPTSILDNLDASSVSQKLKRQLLLQKRKKQRGSKNSGDGEEEDLNLEALLKMSNNNTSLQNLNSSLQEVIDAVDSLKESQEWTSLLDRPQDYAHQRSQKPVFPDSDGEYTSKDKDPAQIDALERRKGVYSTGRTDGTNLISKKKQRALQRRSSVTTSAAGAAPGGGSRKGSNSLSSSGPVDLESGSVEGPSGNNDRRGSEAAVAADGGSQFKKQAIAQLHIYSRNGLKFKFDVMQDNELHFVEASKKYTFMDPLAAHRQPNLERSGSGRTTLSPLNSPTSANPPPLPPHHPNGSRSNGRRASSATAVSTVSDHSRVTISPGSAPHRSSSTRSKSTVGSTSGGRRVFVTRLGRHTLLTYPEYKVLAKSASGFTLGAKLLLQRSIAVATPSFHGKDSSPTLQQQQQQNNGYDAGTPISPTKNYSATPTPSSTTTNGTGESDYFSLKKKPRAISGFASKAVAAIKAPSTPGASSNSKATTPRPIVTPYNPAEYKNKSLAVSANAPVVTAMAEEPPSLNGTNYTQGVDIPRPSDSSYPMLPTSPSPLDLSSPPTPANLSSSPPPMAIPSSSSSSNPYSSTIKRQGNQAGLKFQHLFITVHQRLQKLELDGGPSLYSSPLVQWTVIEDPAELRWWRDKIGIQMIGRLEGDELLNGGSSFSYSLGGPKTRQQGTISALTSAISVRSSYMSAQSTISDASSSLSSSTYKSQVSVERLGYRFLRVSGHMGTLKVTVSEQVEARAVALAVQAEMLRQKRVARIQQMQQQGRRPSLGNDLLTDQTWVELADTFETLDADYVDEEDESFEEDSEIDGSSGDEEARRLRHRQQKLQRKRQQRQQQEKLQRSNSGGGGGFYDMYEYDEFTGRTHLKKDPSVDRFSRRKRHDQAAAMEKKTKQQQPLIERMTMIVGQAKVFKGDWYMKNVYKFHL</sequence>
<keyword evidence="3" id="KW-1185">Reference proteome</keyword>
<feature type="region of interest" description="Disordered" evidence="1">
    <location>
        <begin position="447"/>
        <end position="472"/>
    </location>
</feature>